<protein>
    <recommendedName>
        <fullName evidence="3">Transposase</fullName>
    </recommendedName>
</protein>
<dbReference type="Proteomes" id="UP001139286">
    <property type="component" value="Unassembled WGS sequence"/>
</dbReference>
<dbReference type="AlphaFoldDB" id="A0A9X1I3A3"/>
<evidence type="ECO:0008006" key="3">
    <source>
        <dbReference type="Google" id="ProtNLM"/>
    </source>
</evidence>
<sequence length="95" mass="11290">MRRKLTKHQNHNLKQRFIADFQSGKVSVTLLAKQYNVDRRKLLKWKHEIFGKGSLKQKRMFQMSVSGIPAKVIADFFNTHVFQVHRAIRNEKKNL</sequence>
<dbReference type="EMBL" id="JAJAPX010000001">
    <property type="protein sequence ID" value="MCB4807131.1"/>
    <property type="molecule type" value="Genomic_DNA"/>
</dbReference>
<evidence type="ECO:0000313" key="1">
    <source>
        <dbReference type="EMBL" id="MCB4807131.1"/>
    </source>
</evidence>
<gene>
    <name evidence="1" type="ORF">LG651_02630</name>
</gene>
<organism evidence="1 2">
    <name type="scientific">Neotamlana sargassicola</name>
    <dbReference type="NCBI Taxonomy" id="2883125"/>
    <lineage>
        <taxon>Bacteria</taxon>
        <taxon>Pseudomonadati</taxon>
        <taxon>Bacteroidota</taxon>
        <taxon>Flavobacteriia</taxon>
        <taxon>Flavobacteriales</taxon>
        <taxon>Flavobacteriaceae</taxon>
        <taxon>Neotamlana</taxon>
    </lineage>
</organism>
<reference evidence="1" key="1">
    <citation type="submission" date="2021-10" db="EMBL/GenBank/DDBJ databases">
        <title>Tamlana sargassums sp. nov., and Tamlana laminarinivorans sp. nov., two new bacteria isolated from the brown alga.</title>
        <authorList>
            <person name="Li J."/>
        </authorList>
    </citation>
    <scope>NUCLEOTIDE SEQUENCE</scope>
    <source>
        <strain evidence="1">62-3</strain>
    </source>
</reference>
<comment type="caution">
    <text evidence="1">The sequence shown here is derived from an EMBL/GenBank/DDBJ whole genome shotgun (WGS) entry which is preliminary data.</text>
</comment>
<accession>A0A9X1I3A3</accession>
<dbReference type="RefSeq" id="WP_226694601.1">
    <property type="nucleotide sequence ID" value="NZ_JAJAPX010000001.1"/>
</dbReference>
<name>A0A9X1I3A3_9FLAO</name>
<evidence type="ECO:0000313" key="2">
    <source>
        <dbReference type="Proteomes" id="UP001139286"/>
    </source>
</evidence>
<keyword evidence="2" id="KW-1185">Reference proteome</keyword>
<proteinExistence type="predicted"/>